<dbReference type="AlphaFoldDB" id="A0A346AYE9"/>
<proteinExistence type="inferred from homology"/>
<dbReference type="Proteomes" id="UP000254337">
    <property type="component" value="Chromosome"/>
</dbReference>
<evidence type="ECO:0000256" key="2">
    <source>
        <dbReference type="ARBA" id="ARBA00022679"/>
    </source>
</evidence>
<organism evidence="6 7">
    <name type="scientific">Megasphaera stantonii</name>
    <dbReference type="NCBI Taxonomy" id="2144175"/>
    <lineage>
        <taxon>Bacteria</taxon>
        <taxon>Bacillati</taxon>
        <taxon>Bacillota</taxon>
        <taxon>Negativicutes</taxon>
        <taxon>Veillonellales</taxon>
        <taxon>Veillonellaceae</taxon>
        <taxon>Megasphaera</taxon>
    </lineage>
</organism>
<dbReference type="PANTHER" id="PTHR34136:SF1">
    <property type="entry name" value="UDP-N-ACETYL-D-MANNOSAMINURONIC ACID TRANSFERASE"/>
    <property type="match status" value="1"/>
</dbReference>
<dbReference type="KEGG" id="meg:DKB62_04540"/>
<dbReference type="Pfam" id="PF03808">
    <property type="entry name" value="Glyco_tran_WecG"/>
    <property type="match status" value="1"/>
</dbReference>
<dbReference type="GO" id="GO:0071555">
    <property type="term" value="P:cell wall organization"/>
    <property type="evidence" value="ECO:0007669"/>
    <property type="project" value="UniProtKB-KW"/>
</dbReference>
<dbReference type="UniPathway" id="UPA00632"/>
<dbReference type="EC" id="2.4.1.187" evidence="5"/>
<comment type="similarity">
    <text evidence="5">Belongs to the glycosyltransferase 26 family. TagA/TarA subfamily.</text>
</comment>
<dbReference type="HAMAP" id="MF_02070">
    <property type="entry name" value="TagA_TarA"/>
    <property type="match status" value="1"/>
</dbReference>
<dbReference type="GO" id="GO:0047244">
    <property type="term" value="F:N-acetylglucosaminyldiphosphoundecaprenol N-acetyl-beta-D-mannosaminyltransferase activity"/>
    <property type="evidence" value="ECO:0007669"/>
    <property type="project" value="UniProtKB-UniRule"/>
</dbReference>
<comment type="pathway">
    <text evidence="5">Cell wall biogenesis; teichoic acid biosynthesis.</text>
</comment>
<evidence type="ECO:0000256" key="3">
    <source>
        <dbReference type="ARBA" id="ARBA00022944"/>
    </source>
</evidence>
<keyword evidence="3 5" id="KW-0777">Teichoic acid biosynthesis</keyword>
<keyword evidence="7" id="KW-1185">Reference proteome</keyword>
<reference evidence="6 7" key="1">
    <citation type="submission" date="2018-05" db="EMBL/GenBank/DDBJ databases">
        <title>Complete genome sequence of Megasphaera sp. AJH120T, isolated from the ceca of a chicken.</title>
        <authorList>
            <person name="Maki J."/>
            <person name="Looft T."/>
        </authorList>
    </citation>
    <scope>NUCLEOTIDE SEQUENCE [LARGE SCALE GENOMIC DNA]</scope>
    <source>
        <strain evidence="6 7">AJH120</strain>
    </source>
</reference>
<name>A0A346AYE9_9FIRM</name>
<dbReference type="InterPro" id="IPR004629">
    <property type="entry name" value="WecG_TagA_CpsF"/>
</dbReference>
<dbReference type="GO" id="GO:0019350">
    <property type="term" value="P:teichoic acid biosynthetic process"/>
    <property type="evidence" value="ECO:0007669"/>
    <property type="project" value="UniProtKB-UniRule"/>
</dbReference>
<dbReference type="NCBIfam" id="TIGR00696">
    <property type="entry name" value="wecG_tagA_cpsF"/>
    <property type="match status" value="1"/>
</dbReference>
<evidence type="ECO:0000313" key="6">
    <source>
        <dbReference type="EMBL" id="AXL20892.1"/>
    </source>
</evidence>
<dbReference type="CDD" id="cd06533">
    <property type="entry name" value="Glyco_transf_WecG_TagA"/>
    <property type="match status" value="1"/>
</dbReference>
<comment type="function">
    <text evidence="5">Catalyzes the conversion of GlcNAc-PP-undecaprenol into ManNAc-GlcNAc-PP-undecaprenol, the first committed lipid intermediate in the de novo synthesis of teichoic acid.</text>
</comment>
<dbReference type="OrthoDB" id="9771846at2"/>
<dbReference type="PANTHER" id="PTHR34136">
    <property type="match status" value="1"/>
</dbReference>
<evidence type="ECO:0000256" key="1">
    <source>
        <dbReference type="ARBA" id="ARBA00022676"/>
    </source>
</evidence>
<dbReference type="RefSeq" id="WP_107195821.1">
    <property type="nucleotide sequence ID" value="NZ_CP029462.1"/>
</dbReference>
<dbReference type="InterPro" id="IPR034714">
    <property type="entry name" value="TagA_TarA"/>
</dbReference>
<evidence type="ECO:0000256" key="4">
    <source>
        <dbReference type="ARBA" id="ARBA00023316"/>
    </source>
</evidence>
<protein>
    <recommendedName>
        <fullName evidence="5">N-acetylglucosaminyldiphosphoundecaprenol N-acetyl-beta-D-mannosaminyltransferase</fullName>
        <ecNumber evidence="5">2.4.1.187</ecNumber>
    </recommendedName>
    <alternativeName>
        <fullName evidence="5">N-acetylmannosaminyltransferase</fullName>
    </alternativeName>
    <alternativeName>
        <fullName evidence="5">UDP-N-acetylmannosamine transferase</fullName>
    </alternativeName>
    <alternativeName>
        <fullName evidence="5">UDP-N-acetylmannosamine:N-acetylglucosaminyl pyrophosphorylundecaprenol N-acetylmannosaminyltransferase</fullName>
    </alternativeName>
</protein>
<evidence type="ECO:0000256" key="5">
    <source>
        <dbReference type="HAMAP-Rule" id="MF_02070"/>
    </source>
</evidence>
<keyword evidence="2 5" id="KW-0808">Transferase</keyword>
<comment type="catalytic activity">
    <reaction evidence="5">
        <text>UDP-N-acetyl-alpha-D-mannosamine + N-acetyl-alpha-D-glucosaminyl-di-trans,octa-cis-undecaprenyl diphosphate = N-acetyl-beta-D-mannosaminyl-(1-&gt;4)-N-acetyl-alpha-D-glucosaminyl di-trans,octa-cis-undecaprenyl diphosphate + UDP + H(+)</text>
        <dbReference type="Rhea" id="RHEA:16053"/>
        <dbReference type="ChEBI" id="CHEBI:15378"/>
        <dbReference type="ChEBI" id="CHEBI:58223"/>
        <dbReference type="ChEBI" id="CHEBI:62959"/>
        <dbReference type="ChEBI" id="CHEBI:68623"/>
        <dbReference type="ChEBI" id="CHEBI:132210"/>
        <dbReference type="EC" id="2.4.1.187"/>
    </reaction>
</comment>
<dbReference type="EMBL" id="CP029462">
    <property type="protein sequence ID" value="AXL20892.1"/>
    <property type="molecule type" value="Genomic_DNA"/>
</dbReference>
<evidence type="ECO:0000313" key="7">
    <source>
        <dbReference type="Proteomes" id="UP000254337"/>
    </source>
</evidence>
<keyword evidence="1 5" id="KW-0328">Glycosyltransferase</keyword>
<accession>A0A346AYE9</accession>
<gene>
    <name evidence="6" type="ORF">DKB62_04540</name>
</gene>
<keyword evidence="4 5" id="KW-0961">Cell wall biogenesis/degradation</keyword>
<sequence length="243" mass="26828">MTSTIHILSVPIGNVTKEEACAFAFKCIEEGRAASIATANAEMVMRAQSDEELADILRHADLVVPDGAGVLWAAEQIGKQFKERVAGIDLACRLVGEAALRQTPVYFFGGAEGVARDAAANLEKQVGKLHIVGTHSGFFTDEEEKQIIEEIRSGGTQLLFVALGVPKQEKWIRDHLYELGPCVCMGVGGSLDVLSGRLDRAPKWMQEHRLEWLYRLLKEPTRIKRMMALPQFVAAVKRDKEAK</sequence>